<sequence>MEVLVSIAEKSMLMFVLHIWPMNLSYIKLLWNVNMCKNKIRQRHNPNFHGHHATTKRKKVSFEGAATTNVSGRCIPGQTSRWLKISSQEGLTTLHFTKPWSTSLKEAMVREEDGAADFCGCAVAKHLYIPKRKQGSECLLTCL</sequence>
<dbReference type="Proteomes" id="UP000094527">
    <property type="component" value="Unassembled WGS sequence"/>
</dbReference>
<keyword evidence="3" id="KW-1185">Reference proteome</keyword>
<evidence type="ECO:0000256" key="1">
    <source>
        <dbReference type="SAM" id="Phobius"/>
    </source>
</evidence>
<dbReference type="EMBL" id="LJIJ01001254">
    <property type="protein sequence ID" value="ODM92354.1"/>
    <property type="molecule type" value="Genomic_DNA"/>
</dbReference>
<feature type="transmembrane region" description="Helical" evidence="1">
    <location>
        <begin position="12"/>
        <end position="31"/>
    </location>
</feature>
<keyword evidence="1" id="KW-1133">Transmembrane helix</keyword>
<protein>
    <submittedName>
        <fullName evidence="2">Uncharacterized protein</fullName>
    </submittedName>
</protein>
<comment type="caution">
    <text evidence="2">The sequence shown here is derived from an EMBL/GenBank/DDBJ whole genome shotgun (WGS) entry which is preliminary data.</text>
</comment>
<keyword evidence="1" id="KW-0812">Transmembrane</keyword>
<evidence type="ECO:0000313" key="2">
    <source>
        <dbReference type="EMBL" id="ODM92354.1"/>
    </source>
</evidence>
<keyword evidence="1" id="KW-0472">Membrane</keyword>
<name>A0A1D2MHP4_ORCCI</name>
<dbReference type="AlphaFoldDB" id="A0A1D2MHP4"/>
<organism evidence="2 3">
    <name type="scientific">Orchesella cincta</name>
    <name type="common">Springtail</name>
    <name type="synonym">Podura cincta</name>
    <dbReference type="NCBI Taxonomy" id="48709"/>
    <lineage>
        <taxon>Eukaryota</taxon>
        <taxon>Metazoa</taxon>
        <taxon>Ecdysozoa</taxon>
        <taxon>Arthropoda</taxon>
        <taxon>Hexapoda</taxon>
        <taxon>Collembola</taxon>
        <taxon>Entomobryomorpha</taxon>
        <taxon>Entomobryoidea</taxon>
        <taxon>Orchesellidae</taxon>
        <taxon>Orchesellinae</taxon>
        <taxon>Orchesella</taxon>
    </lineage>
</organism>
<reference evidence="2 3" key="1">
    <citation type="journal article" date="2016" name="Genome Biol. Evol.">
        <title>Gene Family Evolution Reflects Adaptation to Soil Environmental Stressors in the Genome of the Collembolan Orchesella cincta.</title>
        <authorList>
            <person name="Faddeeva-Vakhrusheva A."/>
            <person name="Derks M.F."/>
            <person name="Anvar S.Y."/>
            <person name="Agamennone V."/>
            <person name="Suring W."/>
            <person name="Smit S."/>
            <person name="van Straalen N.M."/>
            <person name="Roelofs D."/>
        </authorList>
    </citation>
    <scope>NUCLEOTIDE SEQUENCE [LARGE SCALE GENOMIC DNA]</scope>
    <source>
        <tissue evidence="2">Mixed pool</tissue>
    </source>
</reference>
<proteinExistence type="predicted"/>
<gene>
    <name evidence="2" type="ORF">Ocin01_14328</name>
</gene>
<evidence type="ECO:0000313" key="3">
    <source>
        <dbReference type="Proteomes" id="UP000094527"/>
    </source>
</evidence>
<accession>A0A1D2MHP4</accession>